<dbReference type="Pfam" id="PF03479">
    <property type="entry name" value="PCC"/>
    <property type="match status" value="1"/>
</dbReference>
<name>A0A8B8NFF3_9MYRT</name>
<dbReference type="PROSITE" id="PS51742">
    <property type="entry name" value="PPC"/>
    <property type="match status" value="1"/>
</dbReference>
<dbReference type="Gene3D" id="3.30.1330.80">
    <property type="entry name" value="Hypothetical protein, similar to alpha- acetolactate decarboxylase, domain 2"/>
    <property type="match status" value="1"/>
</dbReference>
<evidence type="ECO:0000313" key="9">
    <source>
        <dbReference type="Proteomes" id="UP000827889"/>
    </source>
</evidence>
<dbReference type="SUPFAM" id="SSF117856">
    <property type="entry name" value="AF0104/ALDC/Ptd012-like"/>
    <property type="match status" value="1"/>
</dbReference>
<organism evidence="9 10">
    <name type="scientific">Rhodamnia argentea</name>
    <dbReference type="NCBI Taxonomy" id="178133"/>
    <lineage>
        <taxon>Eukaryota</taxon>
        <taxon>Viridiplantae</taxon>
        <taxon>Streptophyta</taxon>
        <taxon>Embryophyta</taxon>
        <taxon>Tracheophyta</taxon>
        <taxon>Spermatophyta</taxon>
        <taxon>Magnoliopsida</taxon>
        <taxon>eudicotyledons</taxon>
        <taxon>Gunneridae</taxon>
        <taxon>Pentapetalae</taxon>
        <taxon>rosids</taxon>
        <taxon>malvids</taxon>
        <taxon>Myrtales</taxon>
        <taxon>Myrtaceae</taxon>
        <taxon>Myrtoideae</taxon>
        <taxon>Myrteae</taxon>
        <taxon>Australasian group</taxon>
        <taxon>Rhodamnia</taxon>
    </lineage>
</organism>
<dbReference type="GO" id="GO:0003680">
    <property type="term" value="F:minor groove of adenine-thymine-rich DNA binding"/>
    <property type="evidence" value="ECO:0007669"/>
    <property type="project" value="UniProtKB-UniRule"/>
</dbReference>
<dbReference type="GO" id="GO:0005634">
    <property type="term" value="C:nucleus"/>
    <property type="evidence" value="ECO:0007669"/>
    <property type="project" value="UniProtKB-SubCell"/>
</dbReference>
<accession>A0A8B8NFF3</accession>
<dbReference type="GeneID" id="115734338"/>
<dbReference type="PANTHER" id="PTHR31500:SF45">
    <property type="entry name" value="AT-HOOK MOTIF NUCLEAR-LOCALIZED PROTEIN"/>
    <property type="match status" value="1"/>
</dbReference>
<dbReference type="CDD" id="cd11378">
    <property type="entry name" value="DUF296"/>
    <property type="match status" value="1"/>
</dbReference>
<gene>
    <name evidence="10" type="primary">LOC115734338</name>
</gene>
<dbReference type="Proteomes" id="UP000827889">
    <property type="component" value="Chromosome 6"/>
</dbReference>
<reference evidence="10" key="1">
    <citation type="submission" date="2025-08" db="UniProtKB">
        <authorList>
            <consortium name="RefSeq"/>
        </authorList>
    </citation>
    <scope>IDENTIFICATION</scope>
    <source>
        <tissue evidence="10">Leaf</tissue>
    </source>
</reference>
<keyword evidence="4 6" id="KW-0804">Transcription</keyword>
<evidence type="ECO:0000259" key="8">
    <source>
        <dbReference type="PROSITE" id="PS51742"/>
    </source>
</evidence>
<evidence type="ECO:0000256" key="3">
    <source>
        <dbReference type="ARBA" id="ARBA00023125"/>
    </source>
</evidence>
<sequence>MDMPSQTVGAEGVKKEDSDETLSSPEATVAADAGAGGERVLALKPEPSTVGKRKRGRPRKTVVDETMMGPPPAPAPLRDAAASRAAPPHAESSSAARHGRGRPKKAFKIKLMQIPPTGLVHNLGSAFKPLVLTVPVGRDIIQELSSYVQDDDTTLVPFSATGEVSSITFYSSDPDGEKTHYEGRFVINVLQGSLNRKYGMLSLMMTDPQGRYIGGTLAGPLVAGNHVQIIFGTYNDIMERKNKRKQRSANAFAAAAAQTKNDVDDAELVDVPVCVGEVAEGNANGSSPGPEGSDEEEPIMAGPITIVPPASSLPEGSDEEEPIMATPITVVPPASSLPATPEDENESVDVCGSDSEK</sequence>
<evidence type="ECO:0000313" key="10">
    <source>
        <dbReference type="RefSeq" id="XP_030520933.2"/>
    </source>
</evidence>
<evidence type="ECO:0000256" key="7">
    <source>
        <dbReference type="SAM" id="MobiDB-lite"/>
    </source>
</evidence>
<feature type="compositionally biased region" description="Low complexity" evidence="7">
    <location>
        <begin position="76"/>
        <end position="96"/>
    </location>
</feature>
<evidence type="ECO:0000256" key="4">
    <source>
        <dbReference type="ARBA" id="ARBA00023163"/>
    </source>
</evidence>
<protein>
    <recommendedName>
        <fullName evidence="6">AT-hook motif nuclear-localized protein</fullName>
    </recommendedName>
</protein>
<feature type="region of interest" description="Disordered" evidence="7">
    <location>
        <begin position="1"/>
        <end position="102"/>
    </location>
</feature>
<feature type="compositionally biased region" description="Basic residues" evidence="7">
    <location>
        <begin position="51"/>
        <end position="60"/>
    </location>
</feature>
<comment type="function">
    <text evidence="1 6">Transcription factor that specifically binds AT-rich DNA sequences related to the nuclear matrix attachment regions (MARs).</text>
</comment>
<dbReference type="PANTHER" id="PTHR31500">
    <property type="entry name" value="AT-HOOK MOTIF NUCLEAR-LOCALIZED PROTEIN 9"/>
    <property type="match status" value="1"/>
</dbReference>
<comment type="domain">
    <text evidence="6">The PPC domain mediates interactions between AHL proteins.</text>
</comment>
<feature type="region of interest" description="Disordered" evidence="7">
    <location>
        <begin position="279"/>
        <end position="357"/>
    </location>
</feature>
<feature type="domain" description="PPC" evidence="8">
    <location>
        <begin position="124"/>
        <end position="255"/>
    </location>
</feature>
<dbReference type="AlphaFoldDB" id="A0A8B8NFF3"/>
<keyword evidence="9" id="KW-1185">Reference proteome</keyword>
<comment type="subcellular location">
    <subcellularLocation>
        <location evidence="6">Nucleus</location>
    </subcellularLocation>
</comment>
<keyword evidence="5 6" id="KW-0539">Nucleus</keyword>
<dbReference type="InterPro" id="IPR005175">
    <property type="entry name" value="PPC_dom"/>
</dbReference>
<proteinExistence type="predicted"/>
<dbReference type="InterPro" id="IPR017956">
    <property type="entry name" value="AT_hook_DNA-bd_motif"/>
</dbReference>
<evidence type="ECO:0000256" key="5">
    <source>
        <dbReference type="ARBA" id="ARBA00023242"/>
    </source>
</evidence>
<dbReference type="Pfam" id="PF02178">
    <property type="entry name" value="AT_hook"/>
    <property type="match status" value="2"/>
</dbReference>
<dbReference type="KEGG" id="rarg:115734338"/>
<evidence type="ECO:0000256" key="6">
    <source>
        <dbReference type="RuleBase" id="RU367031"/>
    </source>
</evidence>
<evidence type="ECO:0000256" key="2">
    <source>
        <dbReference type="ARBA" id="ARBA00023015"/>
    </source>
</evidence>
<dbReference type="SMART" id="SM00384">
    <property type="entry name" value="AT_hook"/>
    <property type="match status" value="2"/>
</dbReference>
<dbReference type="RefSeq" id="XP_030520933.2">
    <property type="nucleotide sequence ID" value="XM_030665073.2"/>
</dbReference>
<keyword evidence="2 6" id="KW-0805">Transcription regulation</keyword>
<evidence type="ECO:0000256" key="1">
    <source>
        <dbReference type="ARBA" id="ARBA00003687"/>
    </source>
</evidence>
<dbReference type="InterPro" id="IPR039605">
    <property type="entry name" value="AHL"/>
</dbReference>
<keyword evidence="3 6" id="KW-0238">DNA-binding</keyword>